<keyword evidence="1" id="KW-0812">Transmembrane</keyword>
<dbReference type="GO" id="GO:0005509">
    <property type="term" value="F:calcium ion binding"/>
    <property type="evidence" value="ECO:0007669"/>
    <property type="project" value="InterPro"/>
</dbReference>
<dbReference type="CDD" id="cd14256">
    <property type="entry name" value="Dockerin_I"/>
    <property type="match status" value="1"/>
</dbReference>
<dbReference type="Gene3D" id="1.10.238.10">
    <property type="entry name" value="EF-hand"/>
    <property type="match status" value="1"/>
</dbReference>
<dbReference type="PROSITE" id="PS00018">
    <property type="entry name" value="EF_HAND_1"/>
    <property type="match status" value="3"/>
</dbReference>
<dbReference type="SUPFAM" id="SSF47473">
    <property type="entry name" value="EF-hand"/>
    <property type="match status" value="1"/>
</dbReference>
<dbReference type="InterPro" id="IPR018247">
    <property type="entry name" value="EF_Hand_1_Ca_BS"/>
</dbReference>
<evidence type="ECO:0000313" key="4">
    <source>
        <dbReference type="Proteomes" id="UP000233256"/>
    </source>
</evidence>
<evidence type="ECO:0000259" key="2">
    <source>
        <dbReference type="PROSITE" id="PS50222"/>
    </source>
</evidence>
<dbReference type="Pfam" id="PF13432">
    <property type="entry name" value="TPR_16"/>
    <property type="match status" value="1"/>
</dbReference>
<dbReference type="InterPro" id="IPR002048">
    <property type="entry name" value="EF_hand_dom"/>
</dbReference>
<feature type="domain" description="EF-hand" evidence="2">
    <location>
        <begin position="649"/>
        <end position="684"/>
    </location>
</feature>
<proteinExistence type="predicted"/>
<sequence>MFHQAISERVNRVSDSYKSVRGGIDMPRYGFETILIVTMFFLMICLPAIVPSAAYGAIPQILSGLDELEGNFVPVPVRDRFYTDFANVQKLMDNGKNSEALKLLESLVEVPCHSITRAKIRILTALALRESGLTMEACDNYILGVLANPLLLKMTSDFEGLIRIATVNLSKKGQGGVDAALDKLRLHCYRAFQAYVRKKPDFSQKELARVDRKLFQEINSDDVFAMYHRLSATVDTVIKGTGTSKSISPLLASLEAKGDDYLKTGIFDKALAQYETVMRASPGSADIAQKVELAKTIIQQSSDNHRPEGFEYAKLSYLDLHTLSFPLMLEAYEKYRKAQSFLDKGKFRQALELFAVLATYPLPASPKSKLMFSVALCNFRLKNIYAAGMAYADSVLLDRGILGADDRGMLVKAMDENGRNSGSASADGNQDDPCVSLYLSAVSNLIKGDFNSLDRKSAELKTAAVKSGNRKMEVRSLWLSTIASSEKQLDNRLAAASRPATAGQTGRRPLQGRGKAIAAANGPRVAPKAGVAMREGKVIKEIYPFNEPDPDGEHGDMNGNGKLDWDDIRMIEEIMGGRYKSLPAVLSAADINGDGVVTETDKEFGIWLVTGKPGDVDGDGVISPGEVEGFYKIYNKIQSLGNLEDLYEHERMELQKDIDKYDFNKDGVLTYPDYRLLVASYSRIFGPRIKK</sequence>
<feature type="transmembrane region" description="Helical" evidence="1">
    <location>
        <begin position="29"/>
        <end position="50"/>
    </location>
</feature>
<keyword evidence="1" id="KW-0472">Membrane</keyword>
<evidence type="ECO:0000256" key="1">
    <source>
        <dbReference type="SAM" id="Phobius"/>
    </source>
</evidence>
<dbReference type="AlphaFoldDB" id="A0A2N1PQM0"/>
<dbReference type="Proteomes" id="UP000233256">
    <property type="component" value="Unassembled WGS sequence"/>
</dbReference>
<dbReference type="PROSITE" id="PS50222">
    <property type="entry name" value="EF_HAND_2"/>
    <property type="match status" value="1"/>
</dbReference>
<dbReference type="InterPro" id="IPR036439">
    <property type="entry name" value="Dockerin_dom_sf"/>
</dbReference>
<name>A0A2N1PQM0_9BACT</name>
<dbReference type="EMBL" id="PGXC01000005">
    <property type="protein sequence ID" value="PKK90572.1"/>
    <property type="molecule type" value="Genomic_DNA"/>
</dbReference>
<evidence type="ECO:0000313" key="3">
    <source>
        <dbReference type="EMBL" id="PKK90572.1"/>
    </source>
</evidence>
<dbReference type="InterPro" id="IPR002105">
    <property type="entry name" value="Dockerin_1_rpt"/>
</dbReference>
<organism evidence="3 4">
    <name type="scientific">Candidatus Wallbacteria bacterium HGW-Wallbacteria-1</name>
    <dbReference type="NCBI Taxonomy" id="2013854"/>
    <lineage>
        <taxon>Bacteria</taxon>
        <taxon>Candidatus Walliibacteriota</taxon>
    </lineage>
</organism>
<accession>A0A2N1PQM0</accession>
<dbReference type="Pfam" id="PF00404">
    <property type="entry name" value="Dockerin_1"/>
    <property type="match status" value="1"/>
</dbReference>
<dbReference type="GO" id="GO:0000272">
    <property type="term" value="P:polysaccharide catabolic process"/>
    <property type="evidence" value="ECO:0007669"/>
    <property type="project" value="InterPro"/>
</dbReference>
<dbReference type="Gene3D" id="1.10.1330.10">
    <property type="entry name" value="Dockerin domain"/>
    <property type="match status" value="1"/>
</dbReference>
<keyword evidence="1" id="KW-1133">Transmembrane helix</keyword>
<dbReference type="InterPro" id="IPR011992">
    <property type="entry name" value="EF-hand-dom_pair"/>
</dbReference>
<reference evidence="3 4" key="1">
    <citation type="journal article" date="2017" name="ISME J.">
        <title>Potential for microbial H2 and metal transformations associated with novel bacteria and archaea in deep terrestrial subsurface sediments.</title>
        <authorList>
            <person name="Hernsdorf A.W."/>
            <person name="Amano Y."/>
            <person name="Miyakawa K."/>
            <person name="Ise K."/>
            <person name="Suzuki Y."/>
            <person name="Anantharaman K."/>
            <person name="Probst A."/>
            <person name="Burstein D."/>
            <person name="Thomas B.C."/>
            <person name="Banfield J.F."/>
        </authorList>
    </citation>
    <scope>NUCLEOTIDE SEQUENCE [LARGE SCALE GENOMIC DNA]</scope>
    <source>
        <strain evidence="3">HGW-Wallbacteria-1</strain>
    </source>
</reference>
<dbReference type="GO" id="GO:0004553">
    <property type="term" value="F:hydrolase activity, hydrolyzing O-glycosyl compounds"/>
    <property type="evidence" value="ECO:0007669"/>
    <property type="project" value="InterPro"/>
</dbReference>
<comment type="caution">
    <text evidence="3">The sequence shown here is derived from an EMBL/GenBank/DDBJ whole genome shotgun (WGS) entry which is preliminary data.</text>
</comment>
<protein>
    <recommendedName>
        <fullName evidence="2">EF-hand domain-containing protein</fullName>
    </recommendedName>
</protein>
<gene>
    <name evidence="3" type="ORF">CVV64_09445</name>
</gene>